<accession>A0A2V1ATI2</accession>
<reference evidence="3 4" key="1">
    <citation type="submission" date="2017-12" db="EMBL/GenBank/DDBJ databases">
        <title>Genome Sequence of a Multidrug-Resistant Candida haemulonii Isolate from a Patient with Chronic Leg Ulcers in Israel.</title>
        <authorList>
            <person name="Chow N.A."/>
            <person name="Gade L."/>
            <person name="Batra D."/>
            <person name="Rowe L.A."/>
            <person name="Ben-Ami R."/>
            <person name="Loparev V.N."/>
            <person name="Litvintseva A.P."/>
        </authorList>
    </citation>
    <scope>NUCLEOTIDE SEQUENCE [LARGE SCALE GENOMIC DNA]</scope>
    <source>
        <strain evidence="3 4">B11899</strain>
    </source>
</reference>
<dbReference type="VEuPathDB" id="FungiDB:CXQ85_002388"/>
<evidence type="ECO:0000313" key="3">
    <source>
        <dbReference type="EMBL" id="PVH20593.1"/>
    </source>
</evidence>
<dbReference type="RefSeq" id="XP_025341533.1">
    <property type="nucleotide sequence ID" value="XM_025486068.1"/>
</dbReference>
<feature type="domain" description="Transcription factor IIIC putative zinc-finger" evidence="2">
    <location>
        <begin position="649"/>
        <end position="720"/>
    </location>
</feature>
<evidence type="ECO:0000259" key="2">
    <source>
        <dbReference type="Pfam" id="PF12660"/>
    </source>
</evidence>
<comment type="caution">
    <text evidence="3">The sequence shown here is derived from an EMBL/GenBank/DDBJ whole genome shotgun (WGS) entry which is preliminary data.</text>
</comment>
<dbReference type="InterPro" id="IPR024761">
    <property type="entry name" value="TFIIIC_delta_N"/>
</dbReference>
<dbReference type="EMBL" id="PKFO01000003">
    <property type="protein sequence ID" value="PVH20593.1"/>
    <property type="molecule type" value="Genomic_DNA"/>
</dbReference>
<evidence type="ECO:0008006" key="5">
    <source>
        <dbReference type="Google" id="ProtNLM"/>
    </source>
</evidence>
<dbReference type="GeneID" id="37007719"/>
<dbReference type="Proteomes" id="UP000244309">
    <property type="component" value="Unassembled WGS sequence"/>
</dbReference>
<gene>
    <name evidence="3" type="ORF">CXQ85_002388</name>
</gene>
<sequence>MSSAKPIVIGRAIAETGLLEPVQCSENSQVAINNSDHITVLDPKLPLLHNWLNTGAPSSSNKNVIDPNGLYDVKSVFNISELESLGLQIFSRLLIEDGEDRFAFGRIAEPCITAHAWSPMVDGTKDCYLGVLLNTGEVLVLKRLSQDAEHYSVLFRSFTCLLDHLSIPQHRLTAEGDIIISNSESLELKITSFAFAKGADGVSYISLAHMNGHISIHHLASGLPEISRIDAGGTVVKQSVSTDSSKLALLRSDNSVITISLDQDFKVKGEPSSAKQSSRFLVSHLKFLSPEILIITDTRELHLSYGSRKSQIKLPHISTISGLSFGIKNSGYTVFLSYETGHLLSVDVSNDGQCSLLASSQAWTTFVNRGLNQFQQACIREQNKAHSNVFKTFLNDKIEGNFIVHGSNLTPNGCFVVAYSVAPKNVIHHEIRSKAEIRVGLIHSSELDQSLVTSAVHGTSLSQIHGSLIQDAQKFPTVDFQTSTAGEEALKDFVSSVFEWKLHHFGVPEKVTLNIKKRKTLKDTIIACFQQDKSVQQLQKLLTFNIAMMNSVEALISSRENSKVLDEALSAIKKEQSFIRSQLSTHIRQIVITHMDLGLFSSHSDKFIYLTSFKSLPTERQQNASRIPKEVTMTESTDIVTETFKVRLDQAVDEQFVTYAISESGHSWRRCDLTLLPILSLTNKCDELGQFVYASSSDQLEGLSSALQADLAYCIYSGNRIFDLKVGL</sequence>
<evidence type="ECO:0000313" key="4">
    <source>
        <dbReference type="Proteomes" id="UP000244309"/>
    </source>
</evidence>
<proteinExistence type="predicted"/>
<dbReference type="SUPFAM" id="SSF50978">
    <property type="entry name" value="WD40 repeat-like"/>
    <property type="match status" value="1"/>
</dbReference>
<feature type="domain" description="Transcription factor IIIC 90kDa subunit N-terminal" evidence="1">
    <location>
        <begin position="24"/>
        <end position="439"/>
    </location>
</feature>
<dbReference type="Pfam" id="PF12657">
    <property type="entry name" value="TFIIIC_delta"/>
    <property type="match status" value="1"/>
</dbReference>
<protein>
    <recommendedName>
        <fullName evidence="5">Transcription factor IIIC 90kDa subunit N-terminal domain-containing protein</fullName>
    </recommendedName>
</protein>
<organism evidence="3 4">
    <name type="scientific">Candidozyma haemuli</name>
    <dbReference type="NCBI Taxonomy" id="45357"/>
    <lineage>
        <taxon>Eukaryota</taxon>
        <taxon>Fungi</taxon>
        <taxon>Dikarya</taxon>
        <taxon>Ascomycota</taxon>
        <taxon>Saccharomycotina</taxon>
        <taxon>Pichiomycetes</taxon>
        <taxon>Metschnikowiaceae</taxon>
        <taxon>Candidozyma</taxon>
    </lineage>
</organism>
<evidence type="ECO:0000259" key="1">
    <source>
        <dbReference type="Pfam" id="PF12657"/>
    </source>
</evidence>
<dbReference type="AlphaFoldDB" id="A0A2V1ATI2"/>
<dbReference type="InterPro" id="IPR036322">
    <property type="entry name" value="WD40_repeat_dom_sf"/>
</dbReference>
<dbReference type="OrthoDB" id="6021743at2759"/>
<dbReference type="InterPro" id="IPR024764">
    <property type="entry name" value="TFIIIC_Znf"/>
</dbReference>
<dbReference type="Pfam" id="PF12660">
    <property type="entry name" value="zf-TFIIIC"/>
    <property type="match status" value="1"/>
</dbReference>
<name>A0A2V1ATI2_9ASCO</name>
<keyword evidence="4" id="KW-1185">Reference proteome</keyword>